<dbReference type="NCBIfam" id="TIGR00630">
    <property type="entry name" value="uvra"/>
    <property type="match status" value="1"/>
</dbReference>
<keyword evidence="6 17" id="KW-0227">DNA damage</keyword>
<evidence type="ECO:0000256" key="1">
    <source>
        <dbReference type="ARBA" id="ARBA00004496"/>
    </source>
</evidence>
<dbReference type="Gene3D" id="1.10.8.280">
    <property type="entry name" value="ABC transporter ATPase domain-like"/>
    <property type="match status" value="1"/>
</dbReference>
<dbReference type="PANTHER" id="PTHR43152">
    <property type="entry name" value="UVRABC SYSTEM PROTEIN A"/>
    <property type="match status" value="1"/>
</dbReference>
<dbReference type="GO" id="GO:0005524">
    <property type="term" value="F:ATP binding"/>
    <property type="evidence" value="ECO:0007669"/>
    <property type="project" value="UniProtKB-UniRule"/>
</dbReference>
<dbReference type="GO" id="GO:0009380">
    <property type="term" value="C:excinuclease repair complex"/>
    <property type="evidence" value="ECO:0007669"/>
    <property type="project" value="InterPro"/>
</dbReference>
<dbReference type="HAMAP" id="MF_00205">
    <property type="entry name" value="UvrA"/>
    <property type="match status" value="1"/>
</dbReference>
<comment type="function">
    <text evidence="17">The UvrABC repair system catalyzes the recognition and processing of DNA lesions. UvrA is an ATPase and a DNA-binding protein. A damage recognition complex composed of 2 UvrA and 2 UvrB subunits scans DNA for abnormalities. When the presence of a lesion has been verified by UvrB, the UvrA molecules dissociate.</text>
</comment>
<evidence type="ECO:0000256" key="3">
    <source>
        <dbReference type="ARBA" id="ARBA00022723"/>
    </source>
</evidence>
<feature type="zinc finger region" description="C4-type" evidence="17">
    <location>
        <begin position="268"/>
        <end position="295"/>
    </location>
</feature>
<sequence>MDTIRIRGARTHNLKNIDLDLPRDRLIVLTGLSGSGKSSLAFDTIYAEGQRRYVESLSTYARQFLSMMEKPDVDHIEGLSPAISIEQRTTSHNPRSTVGTITEIHDYLRLLYARVGEPRCPEHNMVLSAQTVSQMVDQVLALPESTRWMLLAPIIDGRKGEHQQVLGELKAKGYLRARIDGKVLELEDISSLERLKRHTIEVVVDRFKVRPDLEIRLSESFENALELADGRVRIAAMESTDEREASQSNSESNEPIPEELIFSSRFACPICNYSLPELEPRLFSFNNPIGACSTCDGLGVKSFMDPERVVKDPEMSLGGGAVGDWDPVNVYYQDMMNSIADHYRIDIYTPYKDLPEFLRNVILFGSDKEKIRFSYTAPGGEKRIRTHPFEGVIPNMERRYRETESIQVRERLSRFLNMKACPDCHGTRLNIHARHVFVADRTLSDINALPVGKASALLGNLTLPGHRGEIAEKILKEINQRLQFLMNVGLDYLTLDRSAETLSGGEAQRIRLASQIGAGLVGVMYILDEPSIGLHQRDNQRLLNTLVHLQDMGNTVIVVEHDEDAIRAADHVVDIGPGAGVHGGRIIAEGTPNAIQTNPASLTGQYLSGAQRIVVPKIRHPKNPEHVLKLTGASGNNLKSLDVEIPLGIMTCITGVSGSGKSTLINDTFYPLAARKLNRTNIEPAPYQTITGLSTLDKVVDIDQSPIGRTPRSNPATYTGFFTPIRELFAETQEARSRGYMPGRFSFNVKSGRCPACQGGGVIRVEMHFLPDIYVVCDTCHGKRYSRETLDIRYKGKTIYEVLEMTVEDALHFFTPVPIIARKLETLVDVGLGYLKLGQSAVTLSGGEAQRIKLSRELSKRATGNTLYILDEPTTGLHFQDIQQLLVVLHRLRDWGNTVVVIEHNLDIIKTADWVIDLGPEGGDGGGRIVATGTPEEVAKHPDSHTGRFLRGVLDV</sequence>
<evidence type="ECO:0000256" key="6">
    <source>
        <dbReference type="ARBA" id="ARBA00022763"/>
    </source>
</evidence>
<keyword evidence="12 17" id="KW-0238">DNA-binding</keyword>
<keyword evidence="11 17" id="KW-0267">Excision nuclease</keyword>
<dbReference type="Pfam" id="PF17760">
    <property type="entry name" value="UvrA_inter"/>
    <property type="match status" value="1"/>
</dbReference>
<evidence type="ECO:0000256" key="13">
    <source>
        <dbReference type="ARBA" id="ARBA00023204"/>
    </source>
</evidence>
<dbReference type="InterPro" id="IPR013815">
    <property type="entry name" value="ATP_grasp_subdomain_1"/>
</dbReference>
<dbReference type="FunFam" id="1.20.1580.10:FF:000002">
    <property type="entry name" value="UvrABC system protein A"/>
    <property type="match status" value="1"/>
</dbReference>
<dbReference type="EMBL" id="CAADFV010000229">
    <property type="protein sequence ID" value="VFK70029.1"/>
    <property type="molecule type" value="Genomic_DNA"/>
</dbReference>
<feature type="binding site" evidence="17">
    <location>
        <begin position="31"/>
        <end position="38"/>
    </location>
    <ligand>
        <name>ATP</name>
        <dbReference type="ChEBI" id="CHEBI:30616"/>
    </ligand>
</feature>
<dbReference type="Pfam" id="PF17755">
    <property type="entry name" value="UvrA_DNA-bind"/>
    <property type="match status" value="1"/>
</dbReference>
<dbReference type="GO" id="GO:0016887">
    <property type="term" value="F:ATP hydrolysis activity"/>
    <property type="evidence" value="ECO:0007669"/>
    <property type="project" value="InterPro"/>
</dbReference>
<keyword evidence="7 17" id="KW-0228">DNA excision</keyword>
<keyword evidence="3 17" id="KW-0479">Metal-binding</keyword>
<evidence type="ECO:0000256" key="14">
    <source>
        <dbReference type="ARBA" id="ARBA00038000"/>
    </source>
</evidence>
<dbReference type="InterPro" id="IPR017871">
    <property type="entry name" value="ABC_transporter-like_CS"/>
</dbReference>
<keyword evidence="9 17" id="KW-0862">Zinc</keyword>
<comment type="subcellular location">
    <subcellularLocation>
        <location evidence="1 17">Cytoplasm</location>
    </subcellularLocation>
</comment>
<evidence type="ECO:0000256" key="15">
    <source>
        <dbReference type="ARBA" id="ARBA00039316"/>
    </source>
</evidence>
<keyword evidence="5 17" id="KW-0547">Nucleotide-binding</keyword>
<feature type="domain" description="ABC transporter" evidence="18">
    <location>
        <begin position="622"/>
        <end position="951"/>
    </location>
</feature>
<evidence type="ECO:0000313" key="20">
    <source>
        <dbReference type="EMBL" id="VFK60736.1"/>
    </source>
</evidence>
<evidence type="ECO:0000313" key="21">
    <source>
        <dbReference type="EMBL" id="VFK70029.1"/>
    </source>
</evidence>
<reference evidence="20" key="1">
    <citation type="submission" date="2019-02" db="EMBL/GenBank/DDBJ databases">
        <authorList>
            <person name="Gruber-Vodicka R. H."/>
            <person name="Seah K. B. B."/>
        </authorList>
    </citation>
    <scope>NUCLEOTIDE SEQUENCE</scope>
    <source>
        <strain evidence="19">BECK_BY1</strain>
        <strain evidence="21">BECK_BY2</strain>
        <strain evidence="20">BECK_BY3</strain>
    </source>
</reference>
<evidence type="ECO:0000256" key="10">
    <source>
        <dbReference type="ARBA" id="ARBA00022840"/>
    </source>
</evidence>
<dbReference type="PROSITE" id="PS00211">
    <property type="entry name" value="ABC_TRANSPORTER_1"/>
    <property type="match status" value="2"/>
</dbReference>
<evidence type="ECO:0000256" key="2">
    <source>
        <dbReference type="ARBA" id="ARBA00022490"/>
    </source>
</evidence>
<comment type="subunit">
    <text evidence="17">Forms a heterotetramer with UvrB during the search for lesions.</text>
</comment>
<keyword evidence="10 17" id="KW-0067">ATP-binding</keyword>
<evidence type="ECO:0000256" key="9">
    <source>
        <dbReference type="ARBA" id="ARBA00022833"/>
    </source>
</evidence>
<dbReference type="GO" id="GO:0005737">
    <property type="term" value="C:cytoplasm"/>
    <property type="evidence" value="ECO:0007669"/>
    <property type="project" value="UniProtKB-SubCell"/>
</dbReference>
<dbReference type="CDD" id="cd03271">
    <property type="entry name" value="ABC_UvrA_II"/>
    <property type="match status" value="1"/>
</dbReference>
<evidence type="ECO:0000256" key="16">
    <source>
        <dbReference type="ARBA" id="ARBA00042156"/>
    </source>
</evidence>
<accession>A0A451A3Y5</accession>
<dbReference type="GO" id="GO:0006289">
    <property type="term" value="P:nucleotide-excision repair"/>
    <property type="evidence" value="ECO:0007669"/>
    <property type="project" value="UniProtKB-UniRule"/>
</dbReference>
<organism evidence="20">
    <name type="scientific">Candidatus Kentrum sp. TUN</name>
    <dbReference type="NCBI Taxonomy" id="2126343"/>
    <lineage>
        <taxon>Bacteria</taxon>
        <taxon>Pseudomonadati</taxon>
        <taxon>Pseudomonadota</taxon>
        <taxon>Gammaproteobacteria</taxon>
        <taxon>Candidatus Kentrum</taxon>
    </lineage>
</organism>
<keyword evidence="17" id="KW-0742">SOS response</keyword>
<evidence type="ECO:0000256" key="7">
    <source>
        <dbReference type="ARBA" id="ARBA00022769"/>
    </source>
</evidence>
<feature type="binding site" evidence="17">
    <location>
        <begin position="655"/>
        <end position="662"/>
    </location>
    <ligand>
        <name>ATP</name>
        <dbReference type="ChEBI" id="CHEBI:30616"/>
    </ligand>
</feature>
<evidence type="ECO:0000256" key="4">
    <source>
        <dbReference type="ARBA" id="ARBA00022737"/>
    </source>
</evidence>
<evidence type="ECO:0000259" key="18">
    <source>
        <dbReference type="PROSITE" id="PS50893"/>
    </source>
</evidence>
<dbReference type="GO" id="GO:0009432">
    <property type="term" value="P:SOS response"/>
    <property type="evidence" value="ECO:0007669"/>
    <property type="project" value="UniProtKB-UniRule"/>
</dbReference>
<keyword evidence="4 17" id="KW-0677">Repeat</keyword>
<keyword evidence="13 17" id="KW-0234">DNA repair</keyword>
<evidence type="ECO:0000256" key="5">
    <source>
        <dbReference type="ARBA" id="ARBA00022741"/>
    </source>
</evidence>
<dbReference type="SUPFAM" id="SSF52540">
    <property type="entry name" value="P-loop containing nucleoside triphosphate hydrolases"/>
    <property type="match status" value="2"/>
</dbReference>
<gene>
    <name evidence="17" type="primary">uvrA</name>
    <name evidence="19" type="ORF">BECKTUN1418D_GA0071000_102018</name>
    <name evidence="21" type="ORF">BECKTUN1418E_GA0071001_12291</name>
    <name evidence="20" type="ORF">BECKTUN1418F_GA0071002_12281</name>
</gene>
<dbReference type="Gene3D" id="3.30.1490.20">
    <property type="entry name" value="ATP-grasp fold, A domain"/>
    <property type="match status" value="1"/>
</dbReference>
<dbReference type="CDD" id="cd03270">
    <property type="entry name" value="ABC_UvrA_I"/>
    <property type="match status" value="1"/>
</dbReference>
<dbReference type="GO" id="GO:0009381">
    <property type="term" value="F:excinuclease ABC activity"/>
    <property type="evidence" value="ECO:0007669"/>
    <property type="project" value="UniProtKB-UniRule"/>
</dbReference>
<evidence type="ECO:0000256" key="12">
    <source>
        <dbReference type="ARBA" id="ARBA00023125"/>
    </source>
</evidence>
<dbReference type="Gene3D" id="3.40.50.300">
    <property type="entry name" value="P-loop containing nucleotide triphosphate hydrolases"/>
    <property type="match status" value="2"/>
</dbReference>
<keyword evidence="2 17" id="KW-0963">Cytoplasm</keyword>
<feature type="zinc finger region" description="C4-type" evidence="17">
    <location>
        <begin position="754"/>
        <end position="780"/>
    </location>
</feature>
<protein>
    <recommendedName>
        <fullName evidence="15 17">UvrABC system protein A</fullName>
        <shortName evidence="17">UvrA protein</shortName>
    </recommendedName>
    <alternativeName>
        <fullName evidence="16 17">Excinuclease ABC subunit A</fullName>
    </alternativeName>
</protein>
<dbReference type="InterPro" id="IPR041102">
    <property type="entry name" value="UvrA_inter"/>
</dbReference>
<evidence type="ECO:0000256" key="11">
    <source>
        <dbReference type="ARBA" id="ARBA00022881"/>
    </source>
</evidence>
<keyword evidence="8 17" id="KW-0863">Zinc-finger</keyword>
<dbReference type="GO" id="GO:0003677">
    <property type="term" value="F:DNA binding"/>
    <property type="evidence" value="ECO:0007669"/>
    <property type="project" value="UniProtKB-UniRule"/>
</dbReference>
<dbReference type="PANTHER" id="PTHR43152:SF3">
    <property type="entry name" value="UVRABC SYSTEM PROTEIN A"/>
    <property type="match status" value="1"/>
</dbReference>
<dbReference type="GO" id="GO:0008270">
    <property type="term" value="F:zinc ion binding"/>
    <property type="evidence" value="ECO:0007669"/>
    <property type="project" value="UniProtKB-UniRule"/>
</dbReference>
<evidence type="ECO:0000256" key="17">
    <source>
        <dbReference type="HAMAP-Rule" id="MF_00205"/>
    </source>
</evidence>
<dbReference type="EMBL" id="CAADFX010000020">
    <property type="protein sequence ID" value="VFK54190.1"/>
    <property type="molecule type" value="Genomic_DNA"/>
</dbReference>
<dbReference type="InterPro" id="IPR004602">
    <property type="entry name" value="UvrA"/>
</dbReference>
<dbReference type="EMBL" id="CAADFY010000228">
    <property type="protein sequence ID" value="VFK60736.1"/>
    <property type="molecule type" value="Genomic_DNA"/>
</dbReference>
<dbReference type="PROSITE" id="PS50893">
    <property type="entry name" value="ABC_TRANSPORTER_2"/>
    <property type="match status" value="1"/>
</dbReference>
<name>A0A451A3Y5_9GAMM</name>
<dbReference type="NCBIfam" id="NF001503">
    <property type="entry name" value="PRK00349.1"/>
    <property type="match status" value="1"/>
</dbReference>
<proteinExistence type="inferred from homology"/>
<dbReference type="InterPro" id="IPR027417">
    <property type="entry name" value="P-loop_NTPase"/>
</dbReference>
<dbReference type="InterPro" id="IPR041552">
    <property type="entry name" value="UvrA_DNA-bd"/>
</dbReference>
<dbReference type="InterPro" id="IPR003439">
    <property type="entry name" value="ABC_transporter-like_ATP-bd"/>
</dbReference>
<evidence type="ECO:0000313" key="19">
    <source>
        <dbReference type="EMBL" id="VFK54190.1"/>
    </source>
</evidence>
<evidence type="ECO:0000256" key="8">
    <source>
        <dbReference type="ARBA" id="ARBA00022771"/>
    </source>
</evidence>
<dbReference type="AlphaFoldDB" id="A0A451A3Y5"/>
<dbReference type="Gene3D" id="1.20.1580.10">
    <property type="entry name" value="ABC transporter ATPase like domain"/>
    <property type="match status" value="2"/>
</dbReference>
<comment type="similarity">
    <text evidence="14 17">Belongs to the ABC transporter superfamily. UvrA family.</text>
</comment>